<evidence type="ECO:0000256" key="1">
    <source>
        <dbReference type="SAM" id="Phobius"/>
    </source>
</evidence>
<evidence type="ECO:0000313" key="3">
    <source>
        <dbReference type="Proteomes" id="UP000218542"/>
    </source>
</evidence>
<keyword evidence="3" id="KW-1185">Reference proteome</keyword>
<evidence type="ECO:0000313" key="2">
    <source>
        <dbReference type="EMBL" id="GAX62211.1"/>
    </source>
</evidence>
<proteinExistence type="predicted"/>
<dbReference type="PANTHER" id="PTHR35271">
    <property type="entry name" value="ABC TRANSPORTER, SUBSTRATE-BINDING LIPOPROTEIN-RELATED"/>
    <property type="match status" value="1"/>
</dbReference>
<dbReference type="AlphaFoldDB" id="A0A286U2C2"/>
<gene>
    <name evidence="2" type="ORF">SCALIN_C28_0417</name>
</gene>
<reference evidence="3" key="1">
    <citation type="journal article" date="2017" name="Environ. Microbiol. Rep.">
        <title>Genetic Diversity of Marine Anaerobic Ammonium-Oxidizing Bacteria as Revealed by Genomic and Proteomic Analyses of 'Candidatus Scalindua japonica'.</title>
        <authorList>
            <person name="Oshiki M."/>
            <person name="Mizuto K."/>
            <person name="Kimura Z."/>
            <person name="Kindaichi T."/>
            <person name="Satoh H."/>
            <person name="Okabe S."/>
        </authorList>
    </citation>
    <scope>NUCLEOTIDE SEQUENCE [LARGE SCALE GENOMIC DNA]</scope>
    <source>
        <strain evidence="3">husup-a2</strain>
    </source>
</reference>
<name>A0A286U2C2_9BACT</name>
<dbReference type="EMBL" id="BAOS01000028">
    <property type="protein sequence ID" value="GAX62211.1"/>
    <property type="molecule type" value="Genomic_DNA"/>
</dbReference>
<keyword evidence="1" id="KW-1133">Transmembrane helix</keyword>
<organism evidence="2 3">
    <name type="scientific">Candidatus Scalindua japonica</name>
    <dbReference type="NCBI Taxonomy" id="1284222"/>
    <lineage>
        <taxon>Bacteria</taxon>
        <taxon>Pseudomonadati</taxon>
        <taxon>Planctomycetota</taxon>
        <taxon>Candidatus Brocadiia</taxon>
        <taxon>Candidatus Brocadiales</taxon>
        <taxon>Candidatus Scalinduaceae</taxon>
        <taxon>Candidatus Scalindua</taxon>
    </lineage>
</organism>
<keyword evidence="1" id="KW-0472">Membrane</keyword>
<dbReference type="PANTHER" id="PTHR35271:SF1">
    <property type="entry name" value="ABC TRANSPORTER, SUBSTRATE-BINDING LIPOPROTEIN"/>
    <property type="match status" value="1"/>
</dbReference>
<comment type="caution">
    <text evidence="2">The sequence shown here is derived from an EMBL/GenBank/DDBJ whole genome shotgun (WGS) entry which is preliminary data.</text>
</comment>
<accession>A0A286U2C2</accession>
<keyword evidence="1" id="KW-0812">Transmembrane</keyword>
<dbReference type="Proteomes" id="UP000218542">
    <property type="component" value="Unassembled WGS sequence"/>
</dbReference>
<feature type="transmembrane region" description="Helical" evidence="1">
    <location>
        <begin position="21"/>
        <end position="40"/>
    </location>
</feature>
<protein>
    <submittedName>
        <fullName evidence="2">ABC-type uncharacterized transport system, periplasmic component</fullName>
    </submittedName>
</protein>
<sequence length="329" mass="37092">MNGSFKKIANGLRTNILCKRGIYCSVLLMLFIYTFLPFFVSNTLHAREGKGIIILNSDMSIYKYSLAQSELKSKITNLKGEIDLGSKWIDEKKIKKTIFEINPDVIYCIGSKAYQMAYKLAGEKNIVFSLVINWRRHPINKSTYGVSNELLQGIQLMMYRYFFQDLSKIGILYSDTYNKEWFDDAVESAKDVGISIIGKSISKPEKINSALNKLLPKVDALWLIPDPIVISDIESVNKLFIQCQAAGKPIYTYEKAFADLGATLIMSADITTTIRQSAGMVSSIIEGRKIEEKVQNPAGSYIILNMKKVEEYGLNLNIDALDSVNEIVR</sequence>
<dbReference type="Pfam" id="PF04392">
    <property type="entry name" value="ABC_sub_bind"/>
    <property type="match status" value="1"/>
</dbReference>
<dbReference type="Gene3D" id="3.40.50.2300">
    <property type="match status" value="2"/>
</dbReference>
<dbReference type="InterPro" id="IPR007487">
    <property type="entry name" value="ABC_transpt-TYRBP-like"/>
</dbReference>